<protein>
    <recommendedName>
        <fullName evidence="3">HNH endonuclease</fullName>
    </recommendedName>
</protein>
<accession>A0ABN2R1U6</accession>
<reference evidence="1 2" key="1">
    <citation type="journal article" date="2019" name="Int. J. Syst. Evol. Microbiol.">
        <title>The Global Catalogue of Microorganisms (GCM) 10K type strain sequencing project: providing services to taxonomists for standard genome sequencing and annotation.</title>
        <authorList>
            <consortium name="The Broad Institute Genomics Platform"/>
            <consortium name="The Broad Institute Genome Sequencing Center for Infectious Disease"/>
            <person name="Wu L."/>
            <person name="Ma J."/>
        </authorList>
    </citation>
    <scope>NUCLEOTIDE SEQUENCE [LARGE SCALE GENOMIC DNA]</scope>
    <source>
        <strain evidence="1 2">JCM 14545</strain>
    </source>
</reference>
<organism evidence="1 2">
    <name type="scientific">Amycolatopsis minnesotensis</name>
    <dbReference type="NCBI Taxonomy" id="337894"/>
    <lineage>
        <taxon>Bacteria</taxon>
        <taxon>Bacillati</taxon>
        <taxon>Actinomycetota</taxon>
        <taxon>Actinomycetes</taxon>
        <taxon>Pseudonocardiales</taxon>
        <taxon>Pseudonocardiaceae</taxon>
        <taxon>Amycolatopsis</taxon>
    </lineage>
</organism>
<gene>
    <name evidence="1" type="ORF">GCM10009754_35910</name>
</gene>
<dbReference type="RefSeq" id="WP_344419468.1">
    <property type="nucleotide sequence ID" value="NZ_BAAANN010000013.1"/>
</dbReference>
<evidence type="ECO:0008006" key="3">
    <source>
        <dbReference type="Google" id="ProtNLM"/>
    </source>
</evidence>
<evidence type="ECO:0000313" key="1">
    <source>
        <dbReference type="EMBL" id="GAA1961705.1"/>
    </source>
</evidence>
<dbReference type="EMBL" id="BAAANN010000013">
    <property type="protein sequence ID" value="GAA1961705.1"/>
    <property type="molecule type" value="Genomic_DNA"/>
</dbReference>
<comment type="caution">
    <text evidence="1">The sequence shown here is derived from an EMBL/GenBank/DDBJ whole genome shotgun (WGS) entry which is preliminary data.</text>
</comment>
<name>A0ABN2R1U6_9PSEU</name>
<evidence type="ECO:0000313" key="2">
    <source>
        <dbReference type="Proteomes" id="UP001501116"/>
    </source>
</evidence>
<proteinExistence type="predicted"/>
<sequence length="98" mass="11167">MAELVALEDSVAELPDDELRELAAIVDNLLVRVHTEQAARRRGRSPRGQVEQVAFRLGARASCVFCRRVYVAELVPEHLLLDHYDDLRAWRRTRSTAA</sequence>
<dbReference type="Proteomes" id="UP001501116">
    <property type="component" value="Unassembled WGS sequence"/>
</dbReference>
<keyword evidence="2" id="KW-1185">Reference proteome</keyword>